<organism evidence="4 5">
    <name type="scientific">Egibacter rhizosphaerae</name>
    <dbReference type="NCBI Taxonomy" id="1670831"/>
    <lineage>
        <taxon>Bacteria</taxon>
        <taxon>Bacillati</taxon>
        <taxon>Actinomycetota</taxon>
        <taxon>Nitriliruptoria</taxon>
        <taxon>Egibacterales</taxon>
        <taxon>Egibacteraceae</taxon>
        <taxon>Egibacter</taxon>
    </lineage>
</organism>
<dbReference type="PANTHER" id="PTHR42834">
    <property type="entry name" value="ENDONUCLEASE/EXONUCLEASE/PHOSPHATASE FAMILY PROTEIN (AFU_ORTHOLOGUE AFUA_3G09210)"/>
    <property type="match status" value="1"/>
</dbReference>
<dbReference type="InterPro" id="IPR047971">
    <property type="entry name" value="ExeM-like"/>
</dbReference>
<dbReference type="SUPFAM" id="SSF49373">
    <property type="entry name" value="Invasin/intimin cell-adhesion fragments"/>
    <property type="match status" value="1"/>
</dbReference>
<evidence type="ECO:0000313" key="5">
    <source>
        <dbReference type="Proteomes" id="UP000291469"/>
    </source>
</evidence>
<feature type="domain" description="LTD" evidence="3">
    <location>
        <begin position="28"/>
        <end position="143"/>
    </location>
</feature>
<dbReference type="AlphaFoldDB" id="A0A411YF35"/>
<accession>A0A411YF35</accession>
<evidence type="ECO:0000256" key="2">
    <source>
        <dbReference type="SAM" id="SignalP"/>
    </source>
</evidence>
<dbReference type="SUPFAM" id="SSF74853">
    <property type="entry name" value="Lamin A/C globular tail domain"/>
    <property type="match status" value="2"/>
</dbReference>
<dbReference type="NCBIfam" id="NF033681">
    <property type="entry name" value="ExeM_NucH_DNase"/>
    <property type="match status" value="1"/>
</dbReference>
<keyword evidence="4" id="KW-0540">Nuclease</keyword>
<dbReference type="SUPFAM" id="SSF56219">
    <property type="entry name" value="DNase I-like"/>
    <property type="match status" value="1"/>
</dbReference>
<dbReference type="Pfam" id="PF00932">
    <property type="entry name" value="LTD"/>
    <property type="match status" value="1"/>
</dbReference>
<dbReference type="PANTHER" id="PTHR42834:SF1">
    <property type="entry name" value="ENDONUCLEASE_EXONUCLEASE_PHOSPHATASE FAMILY PROTEIN (AFU_ORTHOLOGUE AFUA_3G09210)"/>
    <property type="match status" value="1"/>
</dbReference>
<evidence type="ECO:0000259" key="3">
    <source>
        <dbReference type="PROSITE" id="PS51841"/>
    </source>
</evidence>
<protein>
    <submittedName>
        <fullName evidence="4">ExeM/NucH family extracellular endonuclease</fullName>
    </submittedName>
</protein>
<proteinExistence type="predicted"/>
<dbReference type="EMBL" id="CP036402">
    <property type="protein sequence ID" value="QBI19863.1"/>
    <property type="molecule type" value="Genomic_DNA"/>
</dbReference>
<gene>
    <name evidence="4" type="ORF">ER308_10035</name>
</gene>
<dbReference type="KEGG" id="erz:ER308_10035"/>
<dbReference type="Gene3D" id="3.60.10.10">
    <property type="entry name" value="Endonuclease/exonuclease/phosphatase"/>
    <property type="match status" value="1"/>
</dbReference>
<dbReference type="InterPro" id="IPR036415">
    <property type="entry name" value="Lamin_tail_dom_sf"/>
</dbReference>
<keyword evidence="4" id="KW-0378">Hydrolase</keyword>
<keyword evidence="4" id="KW-0255">Endonuclease</keyword>
<dbReference type="InterPro" id="IPR001322">
    <property type="entry name" value="Lamin_tail_dom"/>
</dbReference>
<dbReference type="PROSITE" id="PS51841">
    <property type="entry name" value="LTD"/>
    <property type="match status" value="2"/>
</dbReference>
<feature type="signal peptide" evidence="2">
    <location>
        <begin position="1"/>
        <end position="26"/>
    </location>
</feature>
<keyword evidence="5" id="KW-1185">Reference proteome</keyword>
<dbReference type="RefSeq" id="WP_131154860.1">
    <property type="nucleotide sequence ID" value="NZ_CP036402.1"/>
</dbReference>
<feature type="compositionally biased region" description="Basic and acidic residues" evidence="1">
    <location>
        <begin position="342"/>
        <end position="351"/>
    </location>
</feature>
<name>A0A411YF35_9ACTN</name>
<dbReference type="GO" id="GO:0005975">
    <property type="term" value="P:carbohydrate metabolic process"/>
    <property type="evidence" value="ECO:0007669"/>
    <property type="project" value="UniProtKB-ARBA"/>
</dbReference>
<feature type="chain" id="PRO_5019586524" evidence="2">
    <location>
        <begin position="27"/>
        <end position="1056"/>
    </location>
</feature>
<feature type="region of interest" description="Disordered" evidence="1">
    <location>
        <begin position="327"/>
        <end position="375"/>
    </location>
</feature>
<dbReference type="InterPro" id="IPR008964">
    <property type="entry name" value="Invasin/intimin_cell_adhesion"/>
</dbReference>
<dbReference type="CDD" id="cd04486">
    <property type="entry name" value="YhcR_OBF_like"/>
    <property type="match status" value="1"/>
</dbReference>
<dbReference type="OrthoDB" id="1016457at2"/>
<keyword evidence="2" id="KW-0732">Signal</keyword>
<dbReference type="Proteomes" id="UP000291469">
    <property type="component" value="Chromosome"/>
</dbReference>
<dbReference type="Gene3D" id="2.60.40.10">
    <property type="entry name" value="Immunoglobulins"/>
    <property type="match status" value="1"/>
</dbReference>
<dbReference type="GO" id="GO:0004519">
    <property type="term" value="F:endonuclease activity"/>
    <property type="evidence" value="ECO:0007669"/>
    <property type="project" value="UniProtKB-KW"/>
</dbReference>
<dbReference type="InterPro" id="IPR013783">
    <property type="entry name" value="Ig-like_fold"/>
</dbReference>
<evidence type="ECO:0000256" key="1">
    <source>
        <dbReference type="SAM" id="MobiDB-lite"/>
    </source>
</evidence>
<dbReference type="Gene3D" id="2.60.40.1260">
    <property type="entry name" value="Lamin Tail domain"/>
    <property type="match status" value="2"/>
</dbReference>
<dbReference type="InterPro" id="IPR036691">
    <property type="entry name" value="Endo/exonu/phosph_ase_sf"/>
</dbReference>
<sequence length="1056" mass="112642">MKASRAALLLSLSLLVVLVIGAPVIADEHDDFDEVLINEMATRGPGGATDNFILVTNHGDEAVDASGWEIQRCNNTGTGFVGTQVTVEDGTTLEPGDEYLVAHDDGYTGDREPDATYGVSISDDGGARINDDGEILDSVGFGTNANNCTVGDPGDPLTTGEGDDGLSHHRVDDTGDNASDFEKAARSVDDTADGEVQLVEMSTRGPGGAQDNFVRIENVGGSNVDVSGWAIERCNNTGSGFVGTQVSIDDGTVLGAGEDYLVAKDGDYTGDRTPDATYGVSISDDGGARVVDGDDVVVDGVGFGTNNNNCTQGDPAEELTSAEGDQGLSHHRIDDTGDNATDFEKDARSVDDDNGNGEAPSCDDPTAISEINTVGDDGLPDTDMLDEDVAVEGVVTANFLDGLNAFFVQEPELDLDADGSQGIMVYAPDDDDDVVAVGDEVCVTGEVDEFNGTVQLSWADIDVLDSEQELPEAIDLEMPVDDRTELAAIAGMRVDMTSAEGAMTVTQNYFQGQFGELDLSATGRLWNPTELYDPHTELDLVEQEQEDNLNSWIKLDDASSEENASPTPWLENGADRAGAQTEDVIEGITHYQHGNYRVQPTDKDAIEFTNEDNPRPDEPPDVLAGADEGTETVTVAGFNVLNYFTTLGDRGASTEEEFELQAAKIVTAITKMDADVVGLMEIENNFGEEDAAIDDLVERLNDEAGEGTYDYVGQDELIGNDAISNALIYQPEEVTPVGEPAVSDQEAMVNPRDADQERNRPAVTQAFETDTGDVFVAAVNHLKSKGSGCDEEGNIGDDDEWQGNCNGTRTDSAEELVRWLEEDDPTGTGADEIAIIGDINAYAQEDPVQAILDAGYQDTLADQLGEVYTYVFDGEHGRLDHGLVSDELVDAGRLVDADVWHINVDEPAAFDYNAWNNEEDQDESEFRSSDHDPILLGLQFEEEPEPQIEAEFGDPRGRAMTVRTNVVPFSVTDAEGDPVDDADITVEVETSDGETFEADVNQRGGDGEYHARFSTDTAGDTTLTAFDADGNELGDTVIELEQRPGGPPAGGGPPGN</sequence>
<feature type="region of interest" description="Disordered" evidence="1">
    <location>
        <begin position="147"/>
        <end position="178"/>
    </location>
</feature>
<feature type="domain" description="LTD" evidence="3">
    <location>
        <begin position="184"/>
        <end position="305"/>
    </location>
</feature>
<reference evidence="4 5" key="1">
    <citation type="submission" date="2019-01" db="EMBL/GenBank/DDBJ databases">
        <title>Egibacter rhizosphaerae EGI 80759T.</title>
        <authorList>
            <person name="Chen D.-D."/>
            <person name="Tian Y."/>
            <person name="Jiao J.-Y."/>
            <person name="Zhang X.-T."/>
            <person name="Zhang Y.-G."/>
            <person name="Zhang Y."/>
            <person name="Xiao M."/>
            <person name="Shu W.-S."/>
            <person name="Li W.-J."/>
        </authorList>
    </citation>
    <scope>NUCLEOTIDE SEQUENCE [LARGE SCALE GENOMIC DNA]</scope>
    <source>
        <strain evidence="4 5">EGI 80759</strain>
    </source>
</reference>
<evidence type="ECO:0000313" key="4">
    <source>
        <dbReference type="EMBL" id="QBI19863.1"/>
    </source>
</evidence>